<dbReference type="RefSeq" id="WP_183981150.1">
    <property type="nucleotide sequence ID" value="NZ_JACHEB010000014.1"/>
</dbReference>
<evidence type="ECO:0000313" key="3">
    <source>
        <dbReference type="Proteomes" id="UP000535182"/>
    </source>
</evidence>
<gene>
    <name evidence="2" type="ORF">HDF14_004934</name>
</gene>
<comment type="caution">
    <text evidence="2">The sequence shown here is derived from an EMBL/GenBank/DDBJ whole genome shotgun (WGS) entry which is preliminary data.</text>
</comment>
<evidence type="ECO:0000313" key="2">
    <source>
        <dbReference type="EMBL" id="MBB5331290.1"/>
    </source>
</evidence>
<proteinExistence type="predicted"/>
<dbReference type="EMBL" id="JACHEB010000014">
    <property type="protein sequence ID" value="MBB5331290.1"/>
    <property type="molecule type" value="Genomic_DNA"/>
</dbReference>
<feature type="compositionally biased region" description="Acidic residues" evidence="1">
    <location>
        <begin position="230"/>
        <end position="241"/>
    </location>
</feature>
<reference evidence="2 3" key="1">
    <citation type="submission" date="2020-08" db="EMBL/GenBank/DDBJ databases">
        <title>Genomic Encyclopedia of Type Strains, Phase IV (KMG-V): Genome sequencing to study the core and pangenomes of soil and plant-associated prokaryotes.</title>
        <authorList>
            <person name="Whitman W."/>
        </authorList>
    </citation>
    <scope>NUCLEOTIDE SEQUENCE [LARGE SCALE GENOMIC DNA]</scope>
    <source>
        <strain evidence="2 3">X5P2</strain>
    </source>
</reference>
<feature type="region of interest" description="Disordered" evidence="1">
    <location>
        <begin position="204"/>
        <end position="241"/>
    </location>
</feature>
<dbReference type="SUPFAM" id="SSF54427">
    <property type="entry name" value="NTF2-like"/>
    <property type="match status" value="1"/>
</dbReference>
<evidence type="ECO:0000256" key="1">
    <source>
        <dbReference type="SAM" id="MobiDB-lite"/>
    </source>
</evidence>
<dbReference type="Gene3D" id="3.10.450.50">
    <property type="match status" value="1"/>
</dbReference>
<protein>
    <submittedName>
        <fullName evidence="2">Uncharacterized protein</fullName>
    </submittedName>
</protein>
<sequence length="484" mass="54395">MKFEIRETVKNPDPEVVLRALEMCSREISDDVTRYDDRITVRGLGPSPRSKNKNDNTVFHANLENGETVILGEVTFQASALLGDTSQEDVVRSKLDELFEQIRAQIDLDALRVTTYAAARKSAAGTAVVDRSDEPDVDPLRASRRSEEKMTSSVVPETVVETMTAAPDLVWSAAALASEPQVENIPSNSQDEPERVIAAKKTFESEQTADAEQAIAPEQRAQPRFYGEPDLPEPDLAEEEPTWQARDAPYRLRIEDDLTSGWKRFALWTTMLLALVAAAGEGYFYWSHGEFYRPREFDWPHLDIAKSPAPVAAPAVGVAPNPVPKLDTRRATETVPAKPAPLPESTPASATSSAELKLWLQNWASSMRTRDANAQAAFYADTLDRYLNQRNVSREAVLRDREATNRMRKGLWTVKMEDIVIERQTDSEADVRLVKHFMDEQETSEILESFVPTRLTLRRLNGEWKITSEQDQPSLQVTPWKNKG</sequence>
<dbReference type="AlphaFoldDB" id="A0A9X0QJB9"/>
<accession>A0A9X0QJB9</accession>
<feature type="region of interest" description="Disordered" evidence="1">
    <location>
        <begin position="123"/>
        <end position="155"/>
    </location>
</feature>
<dbReference type="InterPro" id="IPR032710">
    <property type="entry name" value="NTF2-like_dom_sf"/>
</dbReference>
<organism evidence="2 3">
    <name type="scientific">Tunturiibacter gelidiferens</name>
    <dbReference type="NCBI Taxonomy" id="3069689"/>
    <lineage>
        <taxon>Bacteria</taxon>
        <taxon>Pseudomonadati</taxon>
        <taxon>Acidobacteriota</taxon>
        <taxon>Terriglobia</taxon>
        <taxon>Terriglobales</taxon>
        <taxon>Acidobacteriaceae</taxon>
        <taxon>Tunturiibacter</taxon>
    </lineage>
</organism>
<feature type="region of interest" description="Disordered" evidence="1">
    <location>
        <begin position="320"/>
        <end position="349"/>
    </location>
</feature>
<name>A0A9X0QJB9_9BACT</name>
<keyword evidence="3" id="KW-1185">Reference proteome</keyword>
<feature type="compositionally biased region" description="Basic and acidic residues" evidence="1">
    <location>
        <begin position="130"/>
        <end position="150"/>
    </location>
</feature>
<dbReference type="Proteomes" id="UP000535182">
    <property type="component" value="Unassembled WGS sequence"/>
</dbReference>